<proteinExistence type="predicted"/>
<dbReference type="EMBL" id="SOPW01000010">
    <property type="protein sequence ID" value="TFB19548.1"/>
    <property type="molecule type" value="Genomic_DNA"/>
</dbReference>
<dbReference type="Proteomes" id="UP000297975">
    <property type="component" value="Unassembled WGS sequence"/>
</dbReference>
<accession>A0A4Y8IIB3</accession>
<dbReference type="OrthoDB" id="2356842at2"/>
<organism evidence="1 2">
    <name type="scientific">Filobacillus milosensis</name>
    <dbReference type="NCBI Taxonomy" id="94137"/>
    <lineage>
        <taxon>Bacteria</taxon>
        <taxon>Bacillati</taxon>
        <taxon>Bacillota</taxon>
        <taxon>Bacilli</taxon>
        <taxon>Bacillales</taxon>
        <taxon>Bacillaceae</taxon>
        <taxon>Filobacillus</taxon>
    </lineage>
</organism>
<keyword evidence="1" id="KW-0067">ATP-binding</keyword>
<name>A0A4Y8IIB3_9BACI</name>
<dbReference type="InterPro" id="IPR027417">
    <property type="entry name" value="P-loop_NTPase"/>
</dbReference>
<dbReference type="SUPFAM" id="SSF52540">
    <property type="entry name" value="P-loop containing nucleoside triphosphate hydrolases"/>
    <property type="match status" value="1"/>
</dbReference>
<evidence type="ECO:0000313" key="2">
    <source>
        <dbReference type="Proteomes" id="UP000297975"/>
    </source>
</evidence>
<evidence type="ECO:0000313" key="1">
    <source>
        <dbReference type="EMBL" id="TFB19548.1"/>
    </source>
</evidence>
<comment type="caution">
    <text evidence="1">The sequence shown here is derived from an EMBL/GenBank/DDBJ whole genome shotgun (WGS) entry which is preliminary data.</text>
</comment>
<dbReference type="Gene3D" id="3.40.50.300">
    <property type="entry name" value="P-loop containing nucleotide triphosphate hydrolases"/>
    <property type="match status" value="1"/>
</dbReference>
<protein>
    <submittedName>
        <fullName evidence="1">ATP-binding protein</fullName>
    </submittedName>
</protein>
<dbReference type="GO" id="GO:0005524">
    <property type="term" value="F:ATP binding"/>
    <property type="evidence" value="ECO:0007669"/>
    <property type="project" value="UniProtKB-KW"/>
</dbReference>
<gene>
    <name evidence="1" type="ORF">E3U55_10320</name>
</gene>
<dbReference type="RefSeq" id="WP_134340346.1">
    <property type="nucleotide sequence ID" value="NZ_SOPW01000010.1"/>
</dbReference>
<sequence>MNRLAIITVGKTHSGKTTFARKLEEQLPNSVVIDQDNHAEFINAYYKKLIPSQGPNNLKYTITQTMVDYTIKQTDYHLIKCNSNRNQKSRLDNINYYKKNGFITIIVYFNLPEQVLNDRVKHTKRSTNIFRTASSFEEVLERQGKENDVKHPTLQEADYLYEIKSNGDVQDAIAEILEIKGV</sequence>
<dbReference type="AlphaFoldDB" id="A0A4Y8IIB3"/>
<dbReference type="Pfam" id="PF13671">
    <property type="entry name" value="AAA_33"/>
    <property type="match status" value="1"/>
</dbReference>
<keyword evidence="2" id="KW-1185">Reference proteome</keyword>
<keyword evidence="1" id="KW-0547">Nucleotide-binding</keyword>
<reference evidence="1 2" key="1">
    <citation type="submission" date="2019-03" db="EMBL/GenBank/DDBJ databases">
        <authorList>
            <person name="He R.-H."/>
        </authorList>
    </citation>
    <scope>NUCLEOTIDE SEQUENCE [LARGE SCALE GENOMIC DNA]</scope>
    <source>
        <strain evidence="2">SH 714</strain>
    </source>
</reference>